<protein>
    <submittedName>
        <fullName evidence="1">Uncharacterized protein</fullName>
    </submittedName>
</protein>
<evidence type="ECO:0000313" key="2">
    <source>
        <dbReference type="Proteomes" id="UP000011115"/>
    </source>
</evidence>
<dbReference type="PANTHER" id="PTHR33180">
    <property type="entry name" value="PHOTOSYSTEM II CP43 REACTION CENTER PROTEIN"/>
    <property type="match status" value="1"/>
</dbReference>
<dbReference type="PANTHER" id="PTHR33180:SF31">
    <property type="entry name" value="POLYPROTEIN PROTEIN"/>
    <property type="match status" value="1"/>
</dbReference>
<dbReference type="Proteomes" id="UP000011115">
    <property type="component" value="Unassembled WGS sequence"/>
</dbReference>
<dbReference type="HOGENOM" id="CLU_029307_10_0_1"/>
<keyword evidence="2" id="KW-1185">Reference proteome</keyword>
<sequence>MHDYIDLDKNNTVEDLKCWLAPLFFDVTLRWIECRWARVPRDEKMNVEVTPTSSTNIKHIEGECLRDKVHRRRAAPVDTFVFFCCPPPTTYVVAASRPPITQAMLYKIGHLAHTANLCASRVDTVVPRLIKRAIVVSFTPILAELWEHRELKEGHKFALDALTVRVEECAQRQGATDIVTALKAVIIGLRKDVD</sequence>
<dbReference type="Gramene" id="PGSC0003DMT400088669">
    <property type="protein sequence ID" value="PGSC0003DMT400088669"/>
    <property type="gene ID" value="PGSC0003DMG400038240"/>
</dbReference>
<accession>M1DGG9</accession>
<proteinExistence type="predicted"/>
<dbReference type="EnsemblPlants" id="PGSC0003DMT400088669">
    <property type="protein sequence ID" value="PGSC0003DMT400088669"/>
    <property type="gene ID" value="PGSC0003DMG400038240"/>
</dbReference>
<organism evidence="1 2">
    <name type="scientific">Solanum tuberosum</name>
    <name type="common">Potato</name>
    <dbReference type="NCBI Taxonomy" id="4113"/>
    <lineage>
        <taxon>Eukaryota</taxon>
        <taxon>Viridiplantae</taxon>
        <taxon>Streptophyta</taxon>
        <taxon>Embryophyta</taxon>
        <taxon>Tracheophyta</taxon>
        <taxon>Spermatophyta</taxon>
        <taxon>Magnoliopsida</taxon>
        <taxon>eudicotyledons</taxon>
        <taxon>Gunneridae</taxon>
        <taxon>Pentapetalae</taxon>
        <taxon>asterids</taxon>
        <taxon>lamiids</taxon>
        <taxon>Solanales</taxon>
        <taxon>Solanaceae</taxon>
        <taxon>Solanoideae</taxon>
        <taxon>Solaneae</taxon>
        <taxon>Solanum</taxon>
    </lineage>
</organism>
<name>M1DGG9_SOLTU</name>
<reference evidence="2" key="1">
    <citation type="journal article" date="2011" name="Nature">
        <title>Genome sequence and analysis of the tuber crop potato.</title>
        <authorList>
            <consortium name="The Potato Genome Sequencing Consortium"/>
        </authorList>
    </citation>
    <scope>NUCLEOTIDE SEQUENCE [LARGE SCALE GENOMIC DNA]</scope>
    <source>
        <strain evidence="2">cv. DM1-3 516 R44</strain>
    </source>
</reference>
<dbReference type="AlphaFoldDB" id="M1DGG9"/>
<evidence type="ECO:0000313" key="1">
    <source>
        <dbReference type="EnsemblPlants" id="PGSC0003DMT400088669"/>
    </source>
</evidence>
<dbReference type="InParanoid" id="M1DGG9"/>
<dbReference type="PaxDb" id="4113-PGSC0003DMT400088669"/>
<reference evidence="1" key="2">
    <citation type="submission" date="2015-06" db="UniProtKB">
        <authorList>
            <consortium name="EnsemblPlants"/>
        </authorList>
    </citation>
    <scope>IDENTIFICATION</scope>
    <source>
        <strain evidence="1">DM1-3 516 R44</strain>
    </source>
</reference>